<evidence type="ECO:0000313" key="2">
    <source>
        <dbReference type="Proteomes" id="UP000257127"/>
    </source>
</evidence>
<reference evidence="1 2" key="1">
    <citation type="submission" date="2018-08" db="EMBL/GenBank/DDBJ databases">
        <title>The draft genome squence of Brumimicrobium sp. N62.</title>
        <authorList>
            <person name="Du Z.-J."/>
            <person name="Luo H.-R."/>
        </authorList>
    </citation>
    <scope>NUCLEOTIDE SEQUENCE [LARGE SCALE GENOMIC DNA]</scope>
    <source>
        <strain evidence="1 2">N62</strain>
    </source>
</reference>
<accession>A0A3E1EV16</accession>
<proteinExistence type="predicted"/>
<name>A0A3E1EV16_9FLAO</name>
<comment type="caution">
    <text evidence="1">The sequence shown here is derived from an EMBL/GenBank/DDBJ whole genome shotgun (WGS) entry which is preliminary data.</text>
</comment>
<dbReference type="EMBL" id="QURB01000009">
    <property type="protein sequence ID" value="RFC53397.1"/>
    <property type="molecule type" value="Genomic_DNA"/>
</dbReference>
<sequence>MLYATLSLSQDTLFRTAIYSSKNDTLVNTTLTQYNDFYQPIVEIHIQHSTNDTIEYIYDYNIQQKRSQIITNRLGKNERSDTIFYEYKDTLVKSIQRENGKLRIRVEDHLQRPIYSSSKSFDINGNLYYHRVDSVFYSDSGRLRTNKSYQKYIQRTNHKDDILIEPIGGKVNGQFYLFSTSILRKDKAGNVIELKSSSGDEIYTHALYTHDDQNRLTYYEVHNYHGASKHNYTKFEYENIGDTLIRKRYHLTNRDDKTPSLYSVIKESQRKINGEPLWQFGYVNNELIGEVRRYFNKDDQIIRLQMKSKKNGEWSENEQLYIYESYE</sequence>
<gene>
    <name evidence="1" type="ORF">DXU93_13265</name>
</gene>
<organism evidence="1 2">
    <name type="scientific">Brumimicrobium aurantiacum</name>
    <dbReference type="NCBI Taxonomy" id="1737063"/>
    <lineage>
        <taxon>Bacteria</taxon>
        <taxon>Pseudomonadati</taxon>
        <taxon>Bacteroidota</taxon>
        <taxon>Flavobacteriia</taxon>
        <taxon>Flavobacteriales</taxon>
        <taxon>Crocinitomicaceae</taxon>
        <taxon>Brumimicrobium</taxon>
    </lineage>
</organism>
<dbReference type="Proteomes" id="UP000257127">
    <property type="component" value="Unassembled WGS sequence"/>
</dbReference>
<keyword evidence="2" id="KW-1185">Reference proteome</keyword>
<evidence type="ECO:0000313" key="1">
    <source>
        <dbReference type="EMBL" id="RFC53397.1"/>
    </source>
</evidence>
<dbReference type="AlphaFoldDB" id="A0A3E1EV16"/>
<protein>
    <submittedName>
        <fullName evidence="1">Uncharacterized protein</fullName>
    </submittedName>
</protein>